<dbReference type="GO" id="GO:0015035">
    <property type="term" value="F:protein-disulfide reductase activity"/>
    <property type="evidence" value="ECO:0007669"/>
    <property type="project" value="InterPro"/>
</dbReference>
<keyword evidence="1" id="KW-0472">Membrane</keyword>
<dbReference type="KEGG" id="fcy:FRACYDRAFT_162928"/>
<proteinExistence type="predicted"/>
<dbReference type="InterPro" id="IPR007263">
    <property type="entry name" value="DCC1-like"/>
</dbReference>
<gene>
    <name evidence="2" type="ORF">FRACYDRAFT_162928</name>
</gene>
<feature type="non-terminal residue" evidence="2">
    <location>
        <position position="107"/>
    </location>
</feature>
<evidence type="ECO:0000313" key="2">
    <source>
        <dbReference type="EMBL" id="OEU22180.1"/>
    </source>
</evidence>
<keyword evidence="1" id="KW-1133">Transmembrane helix</keyword>
<feature type="non-terminal residue" evidence="2">
    <location>
        <position position="1"/>
    </location>
</feature>
<feature type="transmembrane region" description="Helical" evidence="1">
    <location>
        <begin position="69"/>
        <end position="91"/>
    </location>
</feature>
<dbReference type="Proteomes" id="UP000095751">
    <property type="component" value="Unassembled WGS sequence"/>
</dbReference>
<reference evidence="2 3" key="1">
    <citation type="submission" date="2016-09" db="EMBL/GenBank/DDBJ databases">
        <title>Extensive genetic diversity and differential bi-allelic expression allows diatom success in the polar Southern Ocean.</title>
        <authorList>
            <consortium name="DOE Joint Genome Institute"/>
            <person name="Mock T."/>
            <person name="Otillar R.P."/>
            <person name="Strauss J."/>
            <person name="Dupont C."/>
            <person name="Frickenhaus S."/>
            <person name="Maumus F."/>
            <person name="Mcmullan M."/>
            <person name="Sanges R."/>
            <person name="Schmutz J."/>
            <person name="Toseland A."/>
            <person name="Valas R."/>
            <person name="Veluchamy A."/>
            <person name="Ward B.J."/>
            <person name="Allen A."/>
            <person name="Barry K."/>
            <person name="Falciatore A."/>
            <person name="Ferrante M."/>
            <person name="Fortunato A.E."/>
            <person name="Gloeckner G."/>
            <person name="Gruber A."/>
            <person name="Hipkin R."/>
            <person name="Janech M."/>
            <person name="Kroth P."/>
            <person name="Leese F."/>
            <person name="Lindquist E."/>
            <person name="Lyon B.R."/>
            <person name="Martin J."/>
            <person name="Mayer C."/>
            <person name="Parker M."/>
            <person name="Quesneville H."/>
            <person name="Raymond J."/>
            <person name="Uhlig C."/>
            <person name="Valentin K.U."/>
            <person name="Worden A.Z."/>
            <person name="Armbrust E.V."/>
            <person name="Bowler C."/>
            <person name="Green B."/>
            <person name="Moulton V."/>
            <person name="Van Oosterhout C."/>
            <person name="Grigoriev I."/>
        </authorList>
    </citation>
    <scope>NUCLEOTIDE SEQUENCE [LARGE SCALE GENOMIC DNA]</scope>
    <source>
        <strain evidence="2 3">CCMP1102</strain>
    </source>
</reference>
<dbReference type="Pfam" id="PF04134">
    <property type="entry name" value="DCC1-like"/>
    <property type="match status" value="1"/>
</dbReference>
<name>A0A1E7FVJ8_9STRA</name>
<evidence type="ECO:0000256" key="1">
    <source>
        <dbReference type="SAM" id="Phobius"/>
    </source>
</evidence>
<evidence type="ECO:0000313" key="3">
    <source>
        <dbReference type="Proteomes" id="UP000095751"/>
    </source>
</evidence>
<accession>A0A1E7FVJ8</accession>
<dbReference type="AlphaFoldDB" id="A0A1E7FVJ8"/>
<sequence length="107" mass="11948">LAKFVIERDIVDHIRFTPIQTNFAQELSNTYGMPADVSTAILFTECSGTSASGAGNGTATTAYIESDSILVMFTYLKFPYFILGYIALYMVPKIIRDIGYRLFAKNR</sequence>
<keyword evidence="3" id="KW-1185">Reference proteome</keyword>
<dbReference type="InParanoid" id="A0A1E7FVJ8"/>
<protein>
    <submittedName>
        <fullName evidence="2">Uncharacterized protein</fullName>
    </submittedName>
</protein>
<dbReference type="EMBL" id="KV784353">
    <property type="protein sequence ID" value="OEU22180.1"/>
    <property type="molecule type" value="Genomic_DNA"/>
</dbReference>
<organism evidence="2 3">
    <name type="scientific">Fragilariopsis cylindrus CCMP1102</name>
    <dbReference type="NCBI Taxonomy" id="635003"/>
    <lineage>
        <taxon>Eukaryota</taxon>
        <taxon>Sar</taxon>
        <taxon>Stramenopiles</taxon>
        <taxon>Ochrophyta</taxon>
        <taxon>Bacillariophyta</taxon>
        <taxon>Bacillariophyceae</taxon>
        <taxon>Bacillariophycidae</taxon>
        <taxon>Bacillariales</taxon>
        <taxon>Bacillariaceae</taxon>
        <taxon>Fragilariopsis</taxon>
    </lineage>
</organism>
<keyword evidence="1" id="KW-0812">Transmembrane</keyword>